<keyword evidence="2 7" id="KW-0240">DNA-directed RNA polymerase</keyword>
<organism evidence="7">
    <name type="scientific">Catovirus CTV1</name>
    <dbReference type="NCBI Taxonomy" id="1977631"/>
    <lineage>
        <taxon>Viruses</taxon>
        <taxon>Varidnaviria</taxon>
        <taxon>Bamfordvirae</taxon>
        <taxon>Nucleocytoviricota</taxon>
        <taxon>Megaviricetes</taxon>
        <taxon>Imitervirales</taxon>
        <taxon>Mimiviridae</taxon>
        <taxon>Klosneuvirinae</taxon>
        <taxon>Catovirus</taxon>
    </lineage>
</organism>
<gene>
    <name evidence="7" type="ORF">Catovirus_1_1030</name>
</gene>
<evidence type="ECO:0000256" key="4">
    <source>
        <dbReference type="ARBA" id="ARBA00022695"/>
    </source>
</evidence>
<dbReference type="Gene3D" id="3.90.1800.10">
    <property type="entry name" value="RNA polymerase alpha subunit dimerisation domain"/>
    <property type="match status" value="1"/>
</dbReference>
<name>A0A1V0SB75_9VIRU</name>
<feature type="domain" description="RNA polymerase Rpb2" evidence="6">
    <location>
        <begin position="1"/>
        <end position="93"/>
    </location>
</feature>
<dbReference type="EMBL" id="KY684083">
    <property type="protein sequence ID" value="ARF08980.1"/>
    <property type="molecule type" value="Genomic_DNA"/>
</dbReference>
<dbReference type="Pfam" id="PF04560">
    <property type="entry name" value="RNA_pol_Rpb2_7"/>
    <property type="match status" value="1"/>
</dbReference>
<evidence type="ECO:0000256" key="3">
    <source>
        <dbReference type="ARBA" id="ARBA00022679"/>
    </source>
</evidence>
<evidence type="ECO:0000259" key="6">
    <source>
        <dbReference type="Pfam" id="PF04560"/>
    </source>
</evidence>
<dbReference type="GO" id="GO:0003677">
    <property type="term" value="F:DNA binding"/>
    <property type="evidence" value="ECO:0007669"/>
    <property type="project" value="InterPro"/>
</dbReference>
<keyword evidence="3" id="KW-0808">Transferase</keyword>
<evidence type="ECO:0000313" key="7">
    <source>
        <dbReference type="EMBL" id="ARF08980.1"/>
    </source>
</evidence>
<dbReference type="GO" id="GO:0003899">
    <property type="term" value="F:DNA-directed RNA polymerase activity"/>
    <property type="evidence" value="ECO:0007669"/>
    <property type="project" value="UniProtKB-EC"/>
</dbReference>
<protein>
    <recommendedName>
        <fullName evidence="1">DNA-directed RNA polymerase</fullName>
        <ecNumber evidence="1">2.7.7.6</ecNumber>
    </recommendedName>
</protein>
<evidence type="ECO:0000256" key="5">
    <source>
        <dbReference type="ARBA" id="ARBA00023163"/>
    </source>
</evidence>
<dbReference type="GO" id="GO:0000428">
    <property type="term" value="C:DNA-directed RNA polymerase complex"/>
    <property type="evidence" value="ECO:0007669"/>
    <property type="project" value="UniProtKB-KW"/>
</dbReference>
<keyword evidence="5" id="KW-0804">Transcription</keyword>
<dbReference type="InterPro" id="IPR015712">
    <property type="entry name" value="DNA-dir_RNA_pol_su2"/>
</dbReference>
<dbReference type="GO" id="GO:0006351">
    <property type="term" value="P:DNA-templated transcription"/>
    <property type="evidence" value="ECO:0007669"/>
    <property type="project" value="InterPro"/>
</dbReference>
<dbReference type="SUPFAM" id="SSF64484">
    <property type="entry name" value="beta and beta-prime subunits of DNA dependent RNA-polymerase"/>
    <property type="match status" value="1"/>
</dbReference>
<dbReference type="PANTHER" id="PTHR20856">
    <property type="entry name" value="DNA-DIRECTED RNA POLYMERASE I SUBUNIT 2"/>
    <property type="match status" value="1"/>
</dbReference>
<reference evidence="7" key="1">
    <citation type="journal article" date="2017" name="Science">
        <title>Giant viruses with an expanded complement of translation system components.</title>
        <authorList>
            <person name="Schulz F."/>
            <person name="Yutin N."/>
            <person name="Ivanova N.N."/>
            <person name="Ortega D.R."/>
            <person name="Lee T.K."/>
            <person name="Vierheilig J."/>
            <person name="Daims H."/>
            <person name="Horn M."/>
            <person name="Wagner M."/>
            <person name="Jensen G.J."/>
            <person name="Kyrpides N.C."/>
            <person name="Koonin E.V."/>
            <person name="Woyke T."/>
        </authorList>
    </citation>
    <scope>NUCLEOTIDE SEQUENCE</scope>
    <source>
        <strain evidence="7">CTV1</strain>
    </source>
</reference>
<dbReference type="InterPro" id="IPR007641">
    <property type="entry name" value="RNA_pol_Rpb2_7"/>
</dbReference>
<dbReference type="EC" id="2.7.7.6" evidence="1"/>
<keyword evidence="4" id="KW-0548">Nucleotidyltransferase</keyword>
<dbReference type="GO" id="GO:0032549">
    <property type="term" value="F:ribonucleoside binding"/>
    <property type="evidence" value="ECO:0007669"/>
    <property type="project" value="InterPro"/>
</dbReference>
<evidence type="ECO:0000256" key="1">
    <source>
        <dbReference type="ARBA" id="ARBA00012418"/>
    </source>
</evidence>
<sequence>MERDAVLAHAMALFLKEKLMDTSDAYSTFVCDKCGLFAQRLFRRGNQSHATSKDIYFCQSCKNYTEISKIMIPYAFKLLIQEMMAMDIVARIRVKKDAYGN</sequence>
<proteinExistence type="predicted"/>
<evidence type="ECO:0000256" key="2">
    <source>
        <dbReference type="ARBA" id="ARBA00022478"/>
    </source>
</evidence>
<accession>A0A1V0SB75</accession>